<dbReference type="AlphaFoldDB" id="A0AAN8PJY7"/>
<gene>
    <name evidence="8" type="ORF">SNE40_016709</name>
</gene>
<keyword evidence="2" id="KW-0677">Repeat</keyword>
<dbReference type="GO" id="GO:0043005">
    <property type="term" value="C:neuron projection"/>
    <property type="evidence" value="ECO:0007669"/>
    <property type="project" value="TreeGrafter"/>
</dbReference>
<dbReference type="PROSITE" id="PS50835">
    <property type="entry name" value="IG_LIKE"/>
    <property type="match status" value="3"/>
</dbReference>
<dbReference type="PANTHER" id="PTHR12231">
    <property type="entry name" value="CTX-RELATED TYPE I TRANSMEMBRANE PROTEIN"/>
    <property type="match status" value="1"/>
</dbReference>
<keyword evidence="1 6" id="KW-0732">Signal</keyword>
<dbReference type="InterPro" id="IPR013783">
    <property type="entry name" value="Ig-like_fold"/>
</dbReference>
<keyword evidence="4" id="KW-0393">Immunoglobulin domain</keyword>
<keyword evidence="5" id="KW-0472">Membrane</keyword>
<feature type="signal peptide" evidence="6">
    <location>
        <begin position="1"/>
        <end position="19"/>
    </location>
</feature>
<dbReference type="InterPro" id="IPR013106">
    <property type="entry name" value="Ig_V-set"/>
</dbReference>
<evidence type="ECO:0000256" key="4">
    <source>
        <dbReference type="ARBA" id="ARBA00023319"/>
    </source>
</evidence>
<dbReference type="Pfam" id="PF07686">
    <property type="entry name" value="V-set"/>
    <property type="match status" value="1"/>
</dbReference>
<accession>A0AAN8PJY7</accession>
<feature type="domain" description="Ig-like" evidence="7">
    <location>
        <begin position="22"/>
        <end position="134"/>
    </location>
</feature>
<dbReference type="EMBL" id="JAZGQO010000011">
    <property type="protein sequence ID" value="KAK6173216.1"/>
    <property type="molecule type" value="Genomic_DNA"/>
</dbReference>
<comment type="caution">
    <text evidence="8">The sequence shown here is derived from an EMBL/GenBank/DDBJ whole genome shotgun (WGS) entry which is preliminary data.</text>
</comment>
<dbReference type="Pfam" id="PF07679">
    <property type="entry name" value="I-set"/>
    <property type="match status" value="1"/>
</dbReference>
<evidence type="ECO:0000313" key="8">
    <source>
        <dbReference type="EMBL" id="KAK6173216.1"/>
    </source>
</evidence>
<reference evidence="8 9" key="1">
    <citation type="submission" date="2024-01" db="EMBL/GenBank/DDBJ databases">
        <title>The genome of the rayed Mediterranean limpet Patella caerulea (Linnaeus, 1758).</title>
        <authorList>
            <person name="Anh-Thu Weber A."/>
            <person name="Halstead-Nussloch G."/>
        </authorList>
    </citation>
    <scope>NUCLEOTIDE SEQUENCE [LARGE SCALE GENOMIC DNA]</scope>
    <source>
        <strain evidence="8">AATW-2023a</strain>
        <tissue evidence="8">Whole specimen</tissue>
    </source>
</reference>
<evidence type="ECO:0000256" key="1">
    <source>
        <dbReference type="ARBA" id="ARBA00022729"/>
    </source>
</evidence>
<dbReference type="InterPro" id="IPR003599">
    <property type="entry name" value="Ig_sub"/>
</dbReference>
<feature type="chain" id="PRO_5042854544" description="Ig-like domain-containing protein" evidence="6">
    <location>
        <begin position="20"/>
        <end position="379"/>
    </location>
</feature>
<keyword evidence="5" id="KW-1133">Transmembrane helix</keyword>
<dbReference type="SUPFAM" id="SSF48726">
    <property type="entry name" value="Immunoglobulin"/>
    <property type="match status" value="3"/>
</dbReference>
<evidence type="ECO:0000256" key="6">
    <source>
        <dbReference type="SAM" id="SignalP"/>
    </source>
</evidence>
<feature type="transmembrane region" description="Helical" evidence="5">
    <location>
        <begin position="358"/>
        <end position="377"/>
    </location>
</feature>
<dbReference type="InterPro" id="IPR007110">
    <property type="entry name" value="Ig-like_dom"/>
</dbReference>
<dbReference type="SMART" id="SM00409">
    <property type="entry name" value="IG"/>
    <property type="match status" value="3"/>
</dbReference>
<name>A0AAN8PJY7_PATCE</name>
<feature type="domain" description="Ig-like" evidence="7">
    <location>
        <begin position="142"/>
        <end position="217"/>
    </location>
</feature>
<dbReference type="InterPro" id="IPR051170">
    <property type="entry name" value="Neural/epithelial_adhesion"/>
</dbReference>
<dbReference type="PANTHER" id="PTHR12231:SF105">
    <property type="entry name" value="LACHESIN-LIKE PROTEIN"/>
    <property type="match status" value="1"/>
</dbReference>
<keyword evidence="5" id="KW-0812">Transmembrane</keyword>
<sequence>MKWVLFVCFISASLISVNAQDPEIVDEIWPEVKPIGRTARLNCTVANKLTHVVIWTLKKDGQADEVISRDESIYISINPSIGGLKKYEVEKRKTEDRETYMLIIRRLRESDAGRYECSVKIQAVDHTKYPRKLGSLTVQVAPTIRPGDTSTILQVDPGSNATLNCAAAGIPAPNITWVRSDGKNLPSGSAQSRGAELKLVNVQVEHAGVYRCVADNSIKPPAHHLAQVLIFYAPLSRTVQDSVGQAQNRRFSAKLECIVQGYPEPSVKWKRLVNGGLQDVNDNDKFEINKQTTDNQNLYSREQWYTLKVKTVQANDYVDYFCMSENPYGTSQSTIRLFETTECQGPNCPSLAADANTITISSAIVVAITLISIFISMQF</sequence>
<evidence type="ECO:0000259" key="7">
    <source>
        <dbReference type="PROSITE" id="PS50835"/>
    </source>
</evidence>
<evidence type="ECO:0000313" key="9">
    <source>
        <dbReference type="Proteomes" id="UP001347796"/>
    </source>
</evidence>
<dbReference type="SMART" id="SM00408">
    <property type="entry name" value="IGc2"/>
    <property type="match status" value="3"/>
</dbReference>
<dbReference type="Pfam" id="PF13927">
    <property type="entry name" value="Ig_3"/>
    <property type="match status" value="1"/>
</dbReference>
<dbReference type="InterPro" id="IPR036179">
    <property type="entry name" value="Ig-like_dom_sf"/>
</dbReference>
<dbReference type="Proteomes" id="UP001347796">
    <property type="component" value="Unassembled WGS sequence"/>
</dbReference>
<evidence type="ECO:0000256" key="2">
    <source>
        <dbReference type="ARBA" id="ARBA00022737"/>
    </source>
</evidence>
<dbReference type="InterPro" id="IPR013098">
    <property type="entry name" value="Ig_I-set"/>
</dbReference>
<dbReference type="InterPro" id="IPR003598">
    <property type="entry name" value="Ig_sub2"/>
</dbReference>
<evidence type="ECO:0000256" key="5">
    <source>
        <dbReference type="SAM" id="Phobius"/>
    </source>
</evidence>
<feature type="domain" description="Ig-like" evidence="7">
    <location>
        <begin position="234"/>
        <end position="336"/>
    </location>
</feature>
<keyword evidence="9" id="KW-1185">Reference proteome</keyword>
<protein>
    <recommendedName>
        <fullName evidence="7">Ig-like domain-containing protein</fullName>
    </recommendedName>
</protein>
<dbReference type="Gene3D" id="2.60.40.10">
    <property type="entry name" value="Immunoglobulins"/>
    <property type="match status" value="3"/>
</dbReference>
<evidence type="ECO:0000256" key="3">
    <source>
        <dbReference type="ARBA" id="ARBA00023157"/>
    </source>
</evidence>
<organism evidence="8 9">
    <name type="scientific">Patella caerulea</name>
    <name type="common">Rayed Mediterranean limpet</name>
    <dbReference type="NCBI Taxonomy" id="87958"/>
    <lineage>
        <taxon>Eukaryota</taxon>
        <taxon>Metazoa</taxon>
        <taxon>Spiralia</taxon>
        <taxon>Lophotrochozoa</taxon>
        <taxon>Mollusca</taxon>
        <taxon>Gastropoda</taxon>
        <taxon>Patellogastropoda</taxon>
        <taxon>Patelloidea</taxon>
        <taxon>Patellidae</taxon>
        <taxon>Patella</taxon>
    </lineage>
</organism>
<proteinExistence type="predicted"/>
<keyword evidence="3" id="KW-1015">Disulfide bond</keyword>